<keyword evidence="2" id="KW-1185">Reference proteome</keyword>
<reference evidence="1 2" key="1">
    <citation type="journal article" date="2016" name="Genome Announc.">
        <title>Draft Genome Sequence of the Thermotolerant Cyanobacterium Desertifilum sp. IPPAS B-1220.</title>
        <authorList>
            <person name="Mironov K.S."/>
            <person name="Sinetova M.A."/>
            <person name="Bolatkhan K."/>
            <person name="Zayadan B.K."/>
            <person name="Ustinova V.V."/>
            <person name="Kupriyanova E.V."/>
            <person name="Skrypnik A.N."/>
            <person name="Gogoleva N.E."/>
            <person name="Gogolev Y.V."/>
            <person name="Los D.A."/>
        </authorList>
    </citation>
    <scope>NUCLEOTIDE SEQUENCE [LARGE SCALE GENOMIC DNA]</scope>
    <source>
        <strain evidence="1 2">IPPAS B-1220</strain>
    </source>
</reference>
<sequence>MLLPPTPSPQTPVASSPGAIAPSEPVAVAPVENDGLVYAIANYDGEASLERVREVVPDAYLRQFNQGTQIQLGAFDDTAGAQAFVDELQAQGISTKFIAPRGDGEMGGWGDGEMGGWGDGNF</sequence>
<dbReference type="EMBL" id="CP182909">
    <property type="protein sequence ID" value="XPM63902.1"/>
    <property type="molecule type" value="Genomic_DNA"/>
</dbReference>
<name>A0ACD5GT61_9CYAN</name>
<accession>A0ACD5GT61</accession>
<organism evidence="1 2">
    <name type="scientific">Desertifilum tharense IPPAS B-1220</name>
    <dbReference type="NCBI Taxonomy" id="1781255"/>
    <lineage>
        <taxon>Bacteria</taxon>
        <taxon>Bacillati</taxon>
        <taxon>Cyanobacteriota</taxon>
        <taxon>Cyanophyceae</taxon>
        <taxon>Desertifilales</taxon>
        <taxon>Desertifilaceae</taxon>
        <taxon>Desertifilum</taxon>
    </lineage>
</organism>
<proteinExistence type="predicted"/>
<dbReference type="Proteomes" id="UP000095472">
    <property type="component" value="Chromosome"/>
</dbReference>
<protein>
    <submittedName>
        <fullName evidence="1">SPOR domain-containing protein</fullName>
    </submittedName>
</protein>
<gene>
    <name evidence="1" type="ORF">BH720_033050</name>
</gene>
<evidence type="ECO:0000313" key="2">
    <source>
        <dbReference type="Proteomes" id="UP000095472"/>
    </source>
</evidence>
<evidence type="ECO:0000313" key="1">
    <source>
        <dbReference type="EMBL" id="XPM63902.1"/>
    </source>
</evidence>